<feature type="compositionally biased region" description="Basic and acidic residues" evidence="2">
    <location>
        <begin position="168"/>
        <end position="179"/>
    </location>
</feature>
<protein>
    <submittedName>
        <fullName evidence="3">Uncharacterized protein</fullName>
    </submittedName>
</protein>
<evidence type="ECO:0000313" key="4">
    <source>
        <dbReference type="Proteomes" id="UP001498398"/>
    </source>
</evidence>
<name>A0ABR1IYX6_9AGAR</name>
<evidence type="ECO:0000313" key="3">
    <source>
        <dbReference type="EMBL" id="KAK7443825.1"/>
    </source>
</evidence>
<keyword evidence="1" id="KW-0175">Coiled coil</keyword>
<dbReference type="EMBL" id="JBANRG010000053">
    <property type="protein sequence ID" value="KAK7443825.1"/>
    <property type="molecule type" value="Genomic_DNA"/>
</dbReference>
<proteinExistence type="predicted"/>
<evidence type="ECO:0000256" key="1">
    <source>
        <dbReference type="SAM" id="Coils"/>
    </source>
</evidence>
<accession>A0ABR1IYX6</accession>
<feature type="region of interest" description="Disordered" evidence="2">
    <location>
        <begin position="136"/>
        <end position="179"/>
    </location>
</feature>
<comment type="caution">
    <text evidence="3">The sequence shown here is derived from an EMBL/GenBank/DDBJ whole genome shotgun (WGS) entry which is preliminary data.</text>
</comment>
<sequence>MKRTVLEDSTEPAHPLPKVRLITQPHFGHKLRQAQQTIAVLRGEVAVSTWAEKVAKGQVSSMQSDLEEFKKYRDELEEEIAELQEAESVELQRLGAENVALTREVSQKNIEIRALQNLLKELGLLTVVSTQVADNVPSESAQGEKTDEAANENADQDAQSTVMRNQPARKDGDDNEDPFEREASVLRNLEANISKTTKLRADLLYMCRYKLYIGLSTDLL</sequence>
<evidence type="ECO:0000256" key="2">
    <source>
        <dbReference type="SAM" id="MobiDB-lite"/>
    </source>
</evidence>
<gene>
    <name evidence="3" type="ORF">VKT23_015606</name>
</gene>
<organism evidence="3 4">
    <name type="scientific">Marasmiellus scandens</name>
    <dbReference type="NCBI Taxonomy" id="2682957"/>
    <lineage>
        <taxon>Eukaryota</taxon>
        <taxon>Fungi</taxon>
        <taxon>Dikarya</taxon>
        <taxon>Basidiomycota</taxon>
        <taxon>Agaricomycotina</taxon>
        <taxon>Agaricomycetes</taxon>
        <taxon>Agaricomycetidae</taxon>
        <taxon>Agaricales</taxon>
        <taxon>Marasmiineae</taxon>
        <taxon>Omphalotaceae</taxon>
        <taxon>Marasmiellus</taxon>
    </lineage>
</organism>
<keyword evidence="4" id="KW-1185">Reference proteome</keyword>
<dbReference type="Proteomes" id="UP001498398">
    <property type="component" value="Unassembled WGS sequence"/>
</dbReference>
<reference evidence="3 4" key="1">
    <citation type="submission" date="2024-01" db="EMBL/GenBank/DDBJ databases">
        <title>A draft genome for the cacao thread blight pathogen Marasmiellus scandens.</title>
        <authorList>
            <person name="Baruah I.K."/>
            <person name="Leung J."/>
            <person name="Bukari Y."/>
            <person name="Amoako-Attah I."/>
            <person name="Meinhardt L.W."/>
            <person name="Bailey B.A."/>
            <person name="Cohen S.P."/>
        </authorList>
    </citation>
    <scope>NUCLEOTIDE SEQUENCE [LARGE SCALE GENOMIC DNA]</scope>
    <source>
        <strain evidence="3 4">GH-19</strain>
    </source>
</reference>
<feature type="coiled-coil region" evidence="1">
    <location>
        <begin position="59"/>
        <end position="118"/>
    </location>
</feature>